<name>A0AAC8Q967_9BACT</name>
<dbReference type="AlphaFoldDB" id="A0AAC8Q967"/>
<dbReference type="Pfam" id="PF03746">
    <property type="entry name" value="LamB_YcsF"/>
    <property type="match status" value="1"/>
</dbReference>
<proteinExistence type="predicted"/>
<dbReference type="GO" id="GO:0005975">
    <property type="term" value="P:carbohydrate metabolic process"/>
    <property type="evidence" value="ECO:0007669"/>
    <property type="project" value="InterPro"/>
</dbReference>
<dbReference type="KEGG" id="age:AA314_04484"/>
<accession>A0AAC8Q967</accession>
<dbReference type="SUPFAM" id="SSF88713">
    <property type="entry name" value="Glycoside hydrolase/deacetylase"/>
    <property type="match status" value="1"/>
</dbReference>
<dbReference type="InterPro" id="IPR011330">
    <property type="entry name" value="Glyco_hydro/deAcase_b/a-brl"/>
</dbReference>
<dbReference type="InterPro" id="IPR005501">
    <property type="entry name" value="LamB/YcsF/PxpA-like"/>
</dbReference>
<dbReference type="Gene3D" id="3.20.20.370">
    <property type="entry name" value="Glycoside hydrolase/deacetylase"/>
    <property type="match status" value="1"/>
</dbReference>
<sequence>MSGPIAGGSERMETTRMTTRCLLNIDLGELPGEDEQLYALAHVANIACGGHAGDERSIREALERCRRHGTRAGAHPSYEDREGFGRRALEVTPEVLRAQVASQCALLATQAAAVGVPIEFTKPHGALYHAANREPSLARAVVSAAKEVLGPRVTVIGPGTGALREAALAEGLAYAREGFADRATLPDGTLVPRGQPGAVITDPQVARENALRLSQGGAVETLCVHGDTQGAVAIAREVRAVLDAA</sequence>
<gene>
    <name evidence="1" type="ORF">AA314_04484</name>
</gene>
<dbReference type="EMBL" id="CP011509">
    <property type="protein sequence ID" value="AKJ02858.1"/>
    <property type="molecule type" value="Genomic_DNA"/>
</dbReference>
<dbReference type="Proteomes" id="UP000035579">
    <property type="component" value="Chromosome"/>
</dbReference>
<organism evidence="1 2">
    <name type="scientific">Archangium gephyra</name>
    <dbReference type="NCBI Taxonomy" id="48"/>
    <lineage>
        <taxon>Bacteria</taxon>
        <taxon>Pseudomonadati</taxon>
        <taxon>Myxococcota</taxon>
        <taxon>Myxococcia</taxon>
        <taxon>Myxococcales</taxon>
        <taxon>Cystobacterineae</taxon>
        <taxon>Archangiaceae</taxon>
        <taxon>Archangium</taxon>
    </lineage>
</organism>
<evidence type="ECO:0000313" key="1">
    <source>
        <dbReference type="EMBL" id="AKJ02858.1"/>
    </source>
</evidence>
<protein>
    <submittedName>
        <fullName evidence="1">Lactam utilization protein LamB</fullName>
    </submittedName>
</protein>
<dbReference type="PANTHER" id="PTHR30292:SF0">
    <property type="entry name" value="5-OXOPROLINASE SUBUNIT A"/>
    <property type="match status" value="1"/>
</dbReference>
<reference evidence="1 2" key="1">
    <citation type="submission" date="2015-05" db="EMBL/GenBank/DDBJ databases">
        <title>Genome assembly of Archangium gephyra DSM 2261.</title>
        <authorList>
            <person name="Sharma G."/>
            <person name="Subramanian S."/>
        </authorList>
    </citation>
    <scope>NUCLEOTIDE SEQUENCE [LARGE SCALE GENOMIC DNA]</scope>
    <source>
        <strain evidence="1 2">DSM 2261</strain>
    </source>
</reference>
<dbReference type="PANTHER" id="PTHR30292">
    <property type="entry name" value="UNCHARACTERIZED PROTEIN YBGL-RELATED"/>
    <property type="match status" value="1"/>
</dbReference>
<evidence type="ECO:0000313" key="2">
    <source>
        <dbReference type="Proteomes" id="UP000035579"/>
    </source>
</evidence>